<gene>
    <name evidence="1" type="ORF">V1517DRAFT_340972</name>
</gene>
<evidence type="ECO:0000313" key="2">
    <source>
        <dbReference type="Proteomes" id="UP001489719"/>
    </source>
</evidence>
<evidence type="ECO:0000313" key="1">
    <source>
        <dbReference type="EMBL" id="KAK9320220.1"/>
    </source>
</evidence>
<sequence length="106" mass="11513">MVPPSVDATHAISKNDASRAFKPTLGTSSLGPRKGGVLLHLRTTGVCGSDIHFWKAVKIHELKVLGDYILDHEQLMIEPVFLVESVSSVPRLAITICVEMLFFAGV</sequence>
<accession>A0ACC3THT8</accession>
<keyword evidence="2" id="KW-1185">Reference proteome</keyword>
<protein>
    <submittedName>
        <fullName evidence="1">Uncharacterized protein</fullName>
    </submittedName>
</protein>
<comment type="caution">
    <text evidence="1">The sequence shown here is derived from an EMBL/GenBank/DDBJ whole genome shotgun (WGS) entry which is preliminary data.</text>
</comment>
<organism evidence="1 2">
    <name type="scientific">Lipomyces orientalis</name>
    <dbReference type="NCBI Taxonomy" id="1233043"/>
    <lineage>
        <taxon>Eukaryota</taxon>
        <taxon>Fungi</taxon>
        <taxon>Dikarya</taxon>
        <taxon>Ascomycota</taxon>
        <taxon>Saccharomycotina</taxon>
        <taxon>Lipomycetes</taxon>
        <taxon>Lipomycetales</taxon>
        <taxon>Lipomycetaceae</taxon>
        <taxon>Lipomyces</taxon>
    </lineage>
</organism>
<name>A0ACC3THT8_9ASCO</name>
<proteinExistence type="predicted"/>
<dbReference type="Proteomes" id="UP001489719">
    <property type="component" value="Unassembled WGS sequence"/>
</dbReference>
<reference evidence="2" key="1">
    <citation type="journal article" date="2024" name="Front. Bioeng. Biotechnol.">
        <title>Genome-scale model development and genomic sequencing of the oleaginous clade Lipomyces.</title>
        <authorList>
            <person name="Czajka J.J."/>
            <person name="Han Y."/>
            <person name="Kim J."/>
            <person name="Mondo S.J."/>
            <person name="Hofstad B.A."/>
            <person name="Robles A."/>
            <person name="Haridas S."/>
            <person name="Riley R."/>
            <person name="LaButti K."/>
            <person name="Pangilinan J."/>
            <person name="Andreopoulos W."/>
            <person name="Lipzen A."/>
            <person name="Yan J."/>
            <person name="Wang M."/>
            <person name="Ng V."/>
            <person name="Grigoriev I.V."/>
            <person name="Spatafora J.W."/>
            <person name="Magnuson J.K."/>
            <person name="Baker S.E."/>
            <person name="Pomraning K.R."/>
        </authorList>
    </citation>
    <scope>NUCLEOTIDE SEQUENCE [LARGE SCALE GENOMIC DNA]</scope>
    <source>
        <strain evidence="2">CBS 10300</strain>
    </source>
</reference>
<dbReference type="EMBL" id="MU970139">
    <property type="protein sequence ID" value="KAK9320220.1"/>
    <property type="molecule type" value="Genomic_DNA"/>
</dbReference>